<sequence length="753" mass="82839">MDQKELRAWEARCVQDETPRCTAACPLHVDVRTFCGLMAQRRFDKAWQTLAKVLPLPSVLARLCDAPCKAECVRKDAGGPIETGALERYCAQVAAPALPPKPLPSRRKTVAVFGGDLCGLCAAWELARRGFSVSLYCGVPGGSLLNLPESVLPQGALERELENLDKLGVDLKRDTDLTMALLDSLAESRDALFVDGDAWPAGFDNFGQPDELTLGTRRSGIFASPAGQPSPVLRAAAARRAANSVERFVQGVSMTTSRQLEGAYPSRLFTSLDNVDAAAPVCGDLCPDENAALAEARRCLQCECMECVKVCEYLKHYKQYPKVYARQIYNNASIVMGTRQANTMINSCMLCGLCEVVCPEDFSMAELCLEARRSMVERGKMPPSAHEFALRDMAFANSDACALARHAPAAESSDYLFFPGCQLTASDPDGVQAAYADLCARLGRVGLMLRCCGAPAHWAGRQAMADQSLSTLKEEWKHLSSPRIIAACPTCLNTLRQWLPEAEIVSHWSVLRAMGLPEGARSDGMVLAVGDPCAVRHDRAIREDVRTLLDRLGVDMVEPELTGELAQCCGFGGLLAEANPELGRLVAQRRADELAEDFVTYCAMCRDRIARTGKRAMHLYDLIYPGGAEPGSRPAPGYSDRRENRTRLREKLLRTLWKTDQSGAEPHEAVQVVFTDEAARLMEERRILRSDVQKVLHYGARAGAQFGHDETGRHLASWRPSTVTYWVEYEQQGEGVLVHRAWCHRMRIKGGRA</sequence>
<reference evidence="7 8" key="1">
    <citation type="submission" date="2019-11" db="EMBL/GenBank/DDBJ databases">
        <title>Pseudodesulfovibrio alkaliphilus, sp. nov., an alkaliphilic sulfate-reducing bacteria from mud volcano of Taman peninsula, Russia.</title>
        <authorList>
            <person name="Frolova A."/>
            <person name="Merkel A.Y."/>
            <person name="Slobodkin A.I."/>
        </authorList>
    </citation>
    <scope>NUCLEOTIDE SEQUENCE [LARGE SCALE GENOMIC DNA]</scope>
    <source>
        <strain evidence="7 8">F-1</strain>
    </source>
</reference>
<dbReference type="InterPro" id="IPR017900">
    <property type="entry name" value="4Fe4S_Fe_S_CS"/>
</dbReference>
<dbReference type="GO" id="GO:0005886">
    <property type="term" value="C:plasma membrane"/>
    <property type="evidence" value="ECO:0007669"/>
    <property type="project" value="TreeGrafter"/>
</dbReference>
<dbReference type="NCBIfam" id="NF045663">
    <property type="entry name" value="diclust_near_Sec"/>
    <property type="match status" value="1"/>
</dbReference>
<dbReference type="Gene3D" id="3.50.50.60">
    <property type="entry name" value="FAD/NAD(P)-binding domain"/>
    <property type="match status" value="1"/>
</dbReference>
<dbReference type="PROSITE" id="PS00198">
    <property type="entry name" value="4FE4S_FER_1"/>
    <property type="match status" value="1"/>
</dbReference>
<evidence type="ECO:0000259" key="6">
    <source>
        <dbReference type="PROSITE" id="PS51379"/>
    </source>
</evidence>
<dbReference type="SUPFAM" id="SSF51905">
    <property type="entry name" value="FAD/NAD(P)-binding domain"/>
    <property type="match status" value="1"/>
</dbReference>
<evidence type="ECO:0000256" key="4">
    <source>
        <dbReference type="ARBA" id="ARBA00023004"/>
    </source>
</evidence>
<organism evidence="7 8">
    <name type="scientific">Pseudodesulfovibrio alkaliphilus</name>
    <dbReference type="NCBI Taxonomy" id="2661613"/>
    <lineage>
        <taxon>Bacteria</taxon>
        <taxon>Pseudomonadati</taxon>
        <taxon>Thermodesulfobacteriota</taxon>
        <taxon>Desulfovibrionia</taxon>
        <taxon>Desulfovibrionales</taxon>
        <taxon>Desulfovibrionaceae</taxon>
    </lineage>
</organism>
<keyword evidence="8" id="KW-1185">Reference proteome</keyword>
<dbReference type="EMBL" id="WODC01000002">
    <property type="protein sequence ID" value="MUM76759.1"/>
    <property type="molecule type" value="Genomic_DNA"/>
</dbReference>
<dbReference type="GO" id="GO:0051539">
    <property type="term" value="F:4 iron, 4 sulfur cluster binding"/>
    <property type="evidence" value="ECO:0007669"/>
    <property type="project" value="UniProtKB-KW"/>
</dbReference>
<dbReference type="PANTHER" id="PTHR43255:SF1">
    <property type="entry name" value="IRON-SULFUR-BINDING OXIDOREDUCTASE FADF-RELATED"/>
    <property type="match status" value="1"/>
</dbReference>
<dbReference type="AlphaFoldDB" id="A0A7K1KL07"/>
<keyword evidence="4" id="KW-0408">Iron</keyword>
<dbReference type="PANTHER" id="PTHR43255">
    <property type="entry name" value="IRON-SULFUR-BINDING OXIDOREDUCTASE FADF-RELATED-RELATED"/>
    <property type="match status" value="1"/>
</dbReference>
<evidence type="ECO:0000256" key="5">
    <source>
        <dbReference type="ARBA" id="ARBA00023014"/>
    </source>
</evidence>
<dbReference type="Pfam" id="PF02754">
    <property type="entry name" value="CCG"/>
    <property type="match status" value="2"/>
</dbReference>
<dbReference type="SUPFAM" id="SSF46548">
    <property type="entry name" value="alpha-helical ferredoxin"/>
    <property type="match status" value="2"/>
</dbReference>
<dbReference type="InterPro" id="IPR028261">
    <property type="entry name" value="DPD_II"/>
</dbReference>
<dbReference type="InterPro" id="IPR017896">
    <property type="entry name" value="4Fe4S_Fe-S-bd"/>
</dbReference>
<keyword evidence="5" id="KW-0411">Iron-sulfur</keyword>
<dbReference type="Pfam" id="PF13534">
    <property type="entry name" value="Fer4_17"/>
    <property type="match status" value="1"/>
</dbReference>
<dbReference type="InterPro" id="IPR009051">
    <property type="entry name" value="Helical_ferredxn"/>
</dbReference>
<keyword evidence="2" id="KW-0479">Metal-binding</keyword>
<evidence type="ECO:0000256" key="3">
    <source>
        <dbReference type="ARBA" id="ARBA00023002"/>
    </source>
</evidence>
<dbReference type="InterPro" id="IPR004017">
    <property type="entry name" value="Cys_rich_dom"/>
</dbReference>
<dbReference type="GO" id="GO:0046872">
    <property type="term" value="F:metal ion binding"/>
    <property type="evidence" value="ECO:0007669"/>
    <property type="project" value="UniProtKB-KW"/>
</dbReference>
<evidence type="ECO:0000313" key="8">
    <source>
        <dbReference type="Proteomes" id="UP000461162"/>
    </source>
</evidence>
<dbReference type="GO" id="GO:0016491">
    <property type="term" value="F:oxidoreductase activity"/>
    <property type="evidence" value="ECO:0007669"/>
    <property type="project" value="UniProtKB-KW"/>
</dbReference>
<keyword evidence="3" id="KW-0560">Oxidoreductase</keyword>
<protein>
    <submittedName>
        <fullName evidence="7">Fe-S oxidoreductase</fullName>
    </submittedName>
</protein>
<feature type="domain" description="4Fe-4S ferredoxin-type" evidence="6">
    <location>
        <begin position="337"/>
        <end position="367"/>
    </location>
</feature>
<gene>
    <name evidence="7" type="ORF">GKC30_03820</name>
</gene>
<accession>A0A7K1KL07</accession>
<dbReference type="InterPro" id="IPR036188">
    <property type="entry name" value="FAD/NAD-bd_sf"/>
</dbReference>
<evidence type="ECO:0000256" key="1">
    <source>
        <dbReference type="ARBA" id="ARBA00022485"/>
    </source>
</evidence>
<dbReference type="Gene3D" id="1.10.1060.10">
    <property type="entry name" value="Alpha-helical ferredoxin"/>
    <property type="match status" value="2"/>
</dbReference>
<keyword evidence="1" id="KW-0004">4Fe-4S</keyword>
<dbReference type="Proteomes" id="UP000461162">
    <property type="component" value="Unassembled WGS sequence"/>
</dbReference>
<name>A0A7K1KL07_9BACT</name>
<dbReference type="Pfam" id="PF14691">
    <property type="entry name" value="Fer4_20"/>
    <property type="match status" value="1"/>
</dbReference>
<comment type="caution">
    <text evidence="7">The sequence shown here is derived from an EMBL/GenBank/DDBJ whole genome shotgun (WGS) entry which is preliminary data.</text>
</comment>
<proteinExistence type="predicted"/>
<dbReference type="RefSeq" id="WP_155932415.1">
    <property type="nucleotide sequence ID" value="NZ_WODC01000002.1"/>
</dbReference>
<evidence type="ECO:0000313" key="7">
    <source>
        <dbReference type="EMBL" id="MUM76759.1"/>
    </source>
</evidence>
<dbReference type="InterPro" id="IPR051460">
    <property type="entry name" value="HdrC_iron-sulfur_subunit"/>
</dbReference>
<evidence type="ECO:0000256" key="2">
    <source>
        <dbReference type="ARBA" id="ARBA00022723"/>
    </source>
</evidence>
<dbReference type="PROSITE" id="PS51379">
    <property type="entry name" value="4FE4S_FER_2"/>
    <property type="match status" value="1"/>
</dbReference>